<gene>
    <name evidence="1" type="ORF">EV677_0559</name>
</gene>
<accession>A0A4R6GGF9</accession>
<dbReference type="AlphaFoldDB" id="A0A4R6GGF9"/>
<evidence type="ECO:0000313" key="1">
    <source>
        <dbReference type="EMBL" id="TDN94019.1"/>
    </source>
</evidence>
<comment type="caution">
    <text evidence="1">The sequence shown here is derived from an EMBL/GenBank/DDBJ whole genome shotgun (WGS) entry which is preliminary data.</text>
</comment>
<reference evidence="1 2" key="1">
    <citation type="submission" date="2019-03" db="EMBL/GenBank/DDBJ databases">
        <title>Genomic Encyclopedia of Type Strains, Phase IV (KMG-IV): sequencing the most valuable type-strain genomes for metagenomic binning, comparative biology and taxonomic classification.</title>
        <authorList>
            <person name="Goeker M."/>
        </authorList>
    </citation>
    <scope>NUCLEOTIDE SEQUENCE [LARGE SCALE GENOMIC DNA]</scope>
    <source>
        <strain evidence="1 2">DSM 18555</strain>
    </source>
</reference>
<dbReference type="PANTHER" id="PTHR36452">
    <property type="entry name" value="CHROMOSOME 12, WHOLE GENOME SHOTGUN SEQUENCE"/>
    <property type="match status" value="1"/>
</dbReference>
<protein>
    <submittedName>
        <fullName evidence="1">Uncharacterized protein (TIGR02453 family)</fullName>
    </submittedName>
</protein>
<name>A0A4R6GGF9_9BURK</name>
<dbReference type="InterPro" id="IPR012808">
    <property type="entry name" value="CHP02453"/>
</dbReference>
<sequence>MHIRDLTQFLAELSENNNRAWFVMNKPRYDILRAEFLELVTALIADISKFDPAVAGCNPKKALFRINRDMRFSKEKIPYKTHFSAAINASGLKKPSQGGGATYYFHIDQTGTLLIAGGEWMPPAERLRAIREHVIANAAGFSKLLKNKKLKETYGDLQQEGKLTRPPKGFDADVPHLEYIKLKSFIVWKEIDVKKVSDLEKTLASDFKDTYPLISWLRQA</sequence>
<dbReference type="OrthoDB" id="9794241at2"/>
<dbReference type="RefSeq" id="WP_112990685.1">
    <property type="nucleotide sequence ID" value="NZ_PTLZ01000001.1"/>
</dbReference>
<dbReference type="NCBIfam" id="TIGR02453">
    <property type="entry name" value="TIGR02453 family protein"/>
    <property type="match status" value="1"/>
</dbReference>
<organism evidence="1 2">
    <name type="scientific">Herminiimonas fonticola</name>
    <dbReference type="NCBI Taxonomy" id="303380"/>
    <lineage>
        <taxon>Bacteria</taxon>
        <taxon>Pseudomonadati</taxon>
        <taxon>Pseudomonadota</taxon>
        <taxon>Betaproteobacteria</taxon>
        <taxon>Burkholderiales</taxon>
        <taxon>Oxalobacteraceae</taxon>
        <taxon>Herminiimonas</taxon>
    </lineage>
</organism>
<dbReference type="PANTHER" id="PTHR36452:SF1">
    <property type="entry name" value="DUF2461 DOMAIN-CONTAINING PROTEIN"/>
    <property type="match status" value="1"/>
</dbReference>
<dbReference type="PIRSF" id="PIRSF028451">
    <property type="entry name" value="UCP028451"/>
    <property type="match status" value="1"/>
</dbReference>
<proteinExistence type="predicted"/>
<dbReference type="EMBL" id="SNWF01000004">
    <property type="protein sequence ID" value="TDN94019.1"/>
    <property type="molecule type" value="Genomic_DNA"/>
</dbReference>
<evidence type="ECO:0000313" key="2">
    <source>
        <dbReference type="Proteomes" id="UP000294737"/>
    </source>
</evidence>
<dbReference type="Proteomes" id="UP000294737">
    <property type="component" value="Unassembled WGS sequence"/>
</dbReference>
<dbReference type="InterPro" id="IPR015996">
    <property type="entry name" value="UCP028451"/>
</dbReference>
<dbReference type="Pfam" id="PF09365">
    <property type="entry name" value="DUF2461"/>
    <property type="match status" value="1"/>
</dbReference>
<keyword evidence="2" id="KW-1185">Reference proteome</keyword>